<feature type="coiled-coil region" evidence="4">
    <location>
        <begin position="951"/>
        <end position="993"/>
    </location>
</feature>
<feature type="coiled-coil region" evidence="4">
    <location>
        <begin position="633"/>
        <end position="694"/>
    </location>
</feature>
<sequence length="1325" mass="144137">MKNWGSLPGGVATRPIVQPLVSPLKDYEAGVEDFLMAHARRVKAATRSLNGSPSGSNATSRASSPPKMSPPKTVDDLRAEAQEKVRHEAFLQQFKARSMEAAEEPAGTIAFRLWGEEVCVVKETVGTGAAAIEDYATLVEFRCVIDASASFDEISFGEKVADVVRLHPSSVTVDVARGGKDLTVTCAIEAAGKYEATRVTEALAAIIRSPKGPGATFNLMFISCSEPSVVKASHGKASSAKAGTVKGGSAKGGIKRVGSPAVSYRGAGAAAADQAVLAEARVAKANERVADLEARAARGDALSQVELEELESVKEELRTAEEEYSVAFAAAVALSDGATGPGEAEADEKVELGVELDDEAVHAADIAVELGGSSEAAREAAPRATKRVKKARISTVQPRVEPGFKPRPVEATFNMVLGGDMGEFDRIQYRTRLAEILSVDPAEVRLILLDAGDGTFTVTAKLNVATASAAEELSQTANAAIGTAEAATAMLGGGNFTVASVEAVKTCERKVHPGTPKEVMDELFDLIEEREIIDAFVSMDTDGSGALDRSEMHAVLQMLIPSITEEQADAIFRFLDQSDDGIVILPEFLRAKYGERRKSMGDRLMAPVDDEAAARMGAASFADLQSRARNKASRCLERAAQREEERLAKARSRQLKDKRKLEKLDVRLEREGRAEAAAREAMLAKEEVAEQQRIRRQQVQAAELLLEQERRHAAVVSEREAREKQAAAEREALAKQRIATMAAAKEETFAQERARLEAKEAAAEAERVQRLKDQASAERTAQEKRHAEALEGLQSKQQALQADLRELAETQRKKRLEMEAQLEQAYLTEKAAREEREKAGAVVHAQIAQKATEAAAAELEVRRQRTLAAVAMMSTTEALVREQQAKATMAAEAEALETRRAKRQEALRAEAVAEASFRQQRTDEALAAEAEALEMRRAKRQAALHLRVDDEAELKQRLADQALEAARALAEQRARQQRELEALDAAREQEAAALKGEVTDRRRERQMREKRLQSKSGCVGMTTVLREAYADETLSASAEVFEAVTLFLAKRRVKNVKEISKFKHVDEFVEALPNLDAMAQARLREALNDSLNALYKLSLPDYTLTHSFTDNNFLIDPEEEDEEEQYWDVRLGAPAALTVVGPSLYVLDMGGESGDASVSIFSAADLQFQSKFGAAADGYRHGSGDGELSFPEDMIEHDGELYIADTSNHRVQVFSLEGAFVRTIGGGLDRASEQGIELPPGALDAPVGLCIFREPLVVAEHQYVTGTGHQFPRSTAGCLTVFCVDGTPLERIVLDFWPSRLCANAEYLFCCDYCGHRVYKFGALA</sequence>
<keyword evidence="2" id="KW-0106">Calcium</keyword>
<name>A0A0M0LQQ5_9EUKA</name>
<organism evidence="7 8">
    <name type="scientific">Chrysochromulina tobinii</name>
    <dbReference type="NCBI Taxonomy" id="1460289"/>
    <lineage>
        <taxon>Eukaryota</taxon>
        <taxon>Haptista</taxon>
        <taxon>Haptophyta</taxon>
        <taxon>Prymnesiophyceae</taxon>
        <taxon>Prymnesiales</taxon>
        <taxon>Chrysochromulinaceae</taxon>
        <taxon>Chrysochromulina</taxon>
    </lineage>
</organism>
<evidence type="ECO:0000259" key="6">
    <source>
        <dbReference type="PROSITE" id="PS50222"/>
    </source>
</evidence>
<feature type="repeat" description="NHL" evidence="3">
    <location>
        <begin position="1180"/>
        <end position="1217"/>
    </location>
</feature>
<keyword evidence="1" id="KW-0677">Repeat</keyword>
<evidence type="ECO:0000256" key="2">
    <source>
        <dbReference type="ARBA" id="ARBA00022837"/>
    </source>
</evidence>
<dbReference type="InterPro" id="IPR018247">
    <property type="entry name" value="EF_Hand_1_Ca_BS"/>
</dbReference>
<dbReference type="Pfam" id="PF13499">
    <property type="entry name" value="EF-hand_7"/>
    <property type="match status" value="1"/>
</dbReference>
<protein>
    <recommendedName>
        <fullName evidence="6">EF-hand domain-containing protein</fullName>
    </recommendedName>
</protein>
<evidence type="ECO:0000313" key="7">
    <source>
        <dbReference type="EMBL" id="KOO53227.1"/>
    </source>
</evidence>
<evidence type="ECO:0000256" key="5">
    <source>
        <dbReference type="SAM" id="MobiDB-lite"/>
    </source>
</evidence>
<dbReference type="PROSITE" id="PS51125">
    <property type="entry name" value="NHL"/>
    <property type="match status" value="1"/>
</dbReference>
<evidence type="ECO:0000256" key="3">
    <source>
        <dbReference type="PROSITE-ProRule" id="PRU00504"/>
    </source>
</evidence>
<feature type="coiled-coil region" evidence="4">
    <location>
        <begin position="275"/>
        <end position="330"/>
    </location>
</feature>
<dbReference type="Pfam" id="PF01436">
    <property type="entry name" value="NHL"/>
    <property type="match status" value="1"/>
</dbReference>
<feature type="domain" description="EF-hand" evidence="6">
    <location>
        <begin position="527"/>
        <end position="562"/>
    </location>
</feature>
<dbReference type="InterPro" id="IPR002048">
    <property type="entry name" value="EF_hand_dom"/>
</dbReference>
<keyword evidence="4" id="KW-0175">Coiled coil</keyword>
<dbReference type="InterPro" id="IPR011042">
    <property type="entry name" value="6-blade_b-propeller_TolB-like"/>
</dbReference>
<feature type="region of interest" description="Disordered" evidence="5">
    <location>
        <begin position="767"/>
        <end position="794"/>
    </location>
</feature>
<dbReference type="EMBL" id="JWZX01000322">
    <property type="protein sequence ID" value="KOO53227.1"/>
    <property type="molecule type" value="Genomic_DNA"/>
</dbReference>
<feature type="region of interest" description="Disordered" evidence="5">
    <location>
        <begin position="993"/>
        <end position="1013"/>
    </location>
</feature>
<dbReference type="SUPFAM" id="SSF63825">
    <property type="entry name" value="YWTD domain"/>
    <property type="match status" value="1"/>
</dbReference>
<dbReference type="SMART" id="SM00054">
    <property type="entry name" value="EFh"/>
    <property type="match status" value="2"/>
</dbReference>
<dbReference type="PROSITE" id="PS50222">
    <property type="entry name" value="EF_HAND_2"/>
    <property type="match status" value="1"/>
</dbReference>
<dbReference type="GO" id="GO:0005509">
    <property type="term" value="F:calcium ion binding"/>
    <property type="evidence" value="ECO:0007669"/>
    <property type="project" value="InterPro"/>
</dbReference>
<accession>A0A0M0LQQ5</accession>
<feature type="compositionally biased region" description="Polar residues" evidence="5">
    <location>
        <begin position="47"/>
        <end position="63"/>
    </location>
</feature>
<comment type="caution">
    <text evidence="7">The sequence shown here is derived from an EMBL/GenBank/DDBJ whole genome shotgun (WGS) entry which is preliminary data.</text>
</comment>
<evidence type="ECO:0000256" key="1">
    <source>
        <dbReference type="ARBA" id="ARBA00022737"/>
    </source>
</evidence>
<dbReference type="Proteomes" id="UP000037460">
    <property type="component" value="Unassembled WGS sequence"/>
</dbReference>
<feature type="compositionally biased region" description="Basic and acidic residues" evidence="5">
    <location>
        <begin position="767"/>
        <end position="789"/>
    </location>
</feature>
<dbReference type="Gene3D" id="1.10.238.10">
    <property type="entry name" value="EF-hand"/>
    <property type="match status" value="1"/>
</dbReference>
<dbReference type="InterPro" id="IPR011992">
    <property type="entry name" value="EF-hand-dom_pair"/>
</dbReference>
<proteinExistence type="predicted"/>
<reference evidence="8" key="1">
    <citation type="journal article" date="2015" name="PLoS Genet.">
        <title>Genome Sequence and Transcriptome Analyses of Chrysochromulina tobin: Metabolic Tools for Enhanced Algal Fitness in the Prominent Order Prymnesiales (Haptophyceae).</title>
        <authorList>
            <person name="Hovde B.T."/>
            <person name="Deodato C.R."/>
            <person name="Hunsperger H.M."/>
            <person name="Ryken S.A."/>
            <person name="Yost W."/>
            <person name="Jha R.K."/>
            <person name="Patterson J."/>
            <person name="Monnat R.J. Jr."/>
            <person name="Barlow S.B."/>
            <person name="Starkenburg S.R."/>
            <person name="Cattolico R.A."/>
        </authorList>
    </citation>
    <scope>NUCLEOTIDE SEQUENCE</scope>
    <source>
        <strain evidence="8">CCMP291</strain>
    </source>
</reference>
<evidence type="ECO:0000256" key="4">
    <source>
        <dbReference type="SAM" id="Coils"/>
    </source>
</evidence>
<gene>
    <name evidence="7" type="ORF">Ctob_013876</name>
</gene>
<feature type="region of interest" description="Disordered" evidence="5">
    <location>
        <begin position="45"/>
        <end position="76"/>
    </location>
</feature>
<dbReference type="Gene3D" id="2.120.10.30">
    <property type="entry name" value="TolB, C-terminal domain"/>
    <property type="match status" value="1"/>
</dbReference>
<dbReference type="CDD" id="cd00051">
    <property type="entry name" value="EFh"/>
    <property type="match status" value="1"/>
</dbReference>
<feature type="compositionally biased region" description="Basic and acidic residues" evidence="5">
    <location>
        <begin position="997"/>
        <end position="1012"/>
    </location>
</feature>
<dbReference type="InterPro" id="IPR001258">
    <property type="entry name" value="NHL_repeat"/>
</dbReference>
<keyword evidence="8" id="KW-1185">Reference proteome</keyword>
<dbReference type="OrthoDB" id="342730at2759"/>
<dbReference type="SUPFAM" id="SSF47473">
    <property type="entry name" value="EF-hand"/>
    <property type="match status" value="1"/>
</dbReference>
<evidence type="ECO:0000313" key="8">
    <source>
        <dbReference type="Proteomes" id="UP000037460"/>
    </source>
</evidence>
<dbReference type="PROSITE" id="PS00018">
    <property type="entry name" value="EF_HAND_1"/>
    <property type="match status" value="1"/>
</dbReference>